<keyword evidence="2" id="KW-1185">Reference proteome</keyword>
<name>A0A5B7FGB0_PORTR</name>
<sequence length="126" mass="14223">MRREESEGTVQETLNNAALFCPVIYNYLSHIYSVTNHTETSFHVPQPPLDIALARDMLWLIAAITLAVGFPSCIKENEEKHLEYHTIIAVVSENTPHDTLEHCNTWSTGASQPPQCDFVPKLTNQM</sequence>
<protein>
    <submittedName>
        <fullName evidence="1">Uncharacterized protein</fullName>
    </submittedName>
</protein>
<dbReference type="EMBL" id="VSRR010007306">
    <property type="protein sequence ID" value="MPC46640.1"/>
    <property type="molecule type" value="Genomic_DNA"/>
</dbReference>
<comment type="caution">
    <text evidence="1">The sequence shown here is derived from an EMBL/GenBank/DDBJ whole genome shotgun (WGS) entry which is preliminary data.</text>
</comment>
<dbReference type="Proteomes" id="UP000324222">
    <property type="component" value="Unassembled WGS sequence"/>
</dbReference>
<organism evidence="1 2">
    <name type="scientific">Portunus trituberculatus</name>
    <name type="common">Swimming crab</name>
    <name type="synonym">Neptunus trituberculatus</name>
    <dbReference type="NCBI Taxonomy" id="210409"/>
    <lineage>
        <taxon>Eukaryota</taxon>
        <taxon>Metazoa</taxon>
        <taxon>Ecdysozoa</taxon>
        <taxon>Arthropoda</taxon>
        <taxon>Crustacea</taxon>
        <taxon>Multicrustacea</taxon>
        <taxon>Malacostraca</taxon>
        <taxon>Eumalacostraca</taxon>
        <taxon>Eucarida</taxon>
        <taxon>Decapoda</taxon>
        <taxon>Pleocyemata</taxon>
        <taxon>Brachyura</taxon>
        <taxon>Eubrachyura</taxon>
        <taxon>Portunoidea</taxon>
        <taxon>Portunidae</taxon>
        <taxon>Portuninae</taxon>
        <taxon>Portunus</taxon>
    </lineage>
</organism>
<reference evidence="1 2" key="1">
    <citation type="submission" date="2019-05" db="EMBL/GenBank/DDBJ databases">
        <title>Another draft genome of Portunus trituberculatus and its Hox gene families provides insights of decapod evolution.</title>
        <authorList>
            <person name="Jeong J.-H."/>
            <person name="Song I."/>
            <person name="Kim S."/>
            <person name="Choi T."/>
            <person name="Kim D."/>
            <person name="Ryu S."/>
            <person name="Kim W."/>
        </authorList>
    </citation>
    <scope>NUCLEOTIDE SEQUENCE [LARGE SCALE GENOMIC DNA]</scope>
    <source>
        <tissue evidence="1">Muscle</tissue>
    </source>
</reference>
<gene>
    <name evidence="1" type="ORF">E2C01_040364</name>
</gene>
<accession>A0A5B7FGB0</accession>
<evidence type="ECO:0000313" key="1">
    <source>
        <dbReference type="EMBL" id="MPC46640.1"/>
    </source>
</evidence>
<dbReference type="AlphaFoldDB" id="A0A5B7FGB0"/>
<proteinExistence type="predicted"/>
<evidence type="ECO:0000313" key="2">
    <source>
        <dbReference type="Proteomes" id="UP000324222"/>
    </source>
</evidence>